<dbReference type="EMBL" id="JAAAWN010000038">
    <property type="protein sequence ID" value="NDV93090.1"/>
    <property type="molecule type" value="Genomic_DNA"/>
</dbReference>
<accession>A0A7X5RN11</accession>
<reference evidence="1 2" key="1">
    <citation type="submission" date="2020-01" db="EMBL/GenBank/DDBJ databases">
        <authorList>
            <person name="Chen J."/>
            <person name="Zhu S."/>
            <person name="Yang J."/>
        </authorList>
    </citation>
    <scope>NUCLEOTIDE SEQUENCE [LARGE SCALE GENOMIC DNA]</scope>
    <source>
        <strain evidence="1 2">345S023</strain>
    </source>
</reference>
<keyword evidence="2" id="KW-1185">Reference proteome</keyword>
<evidence type="ECO:0000313" key="1">
    <source>
        <dbReference type="EMBL" id="NDV93090.1"/>
    </source>
</evidence>
<organism evidence="1 2">
    <name type="scientific">Alteromonas profundi</name>
    <dbReference type="NCBI Taxonomy" id="2696062"/>
    <lineage>
        <taxon>Bacteria</taxon>
        <taxon>Pseudomonadati</taxon>
        <taxon>Pseudomonadota</taxon>
        <taxon>Gammaproteobacteria</taxon>
        <taxon>Alteromonadales</taxon>
        <taxon>Alteromonadaceae</taxon>
        <taxon>Alteromonas/Salinimonas group</taxon>
        <taxon>Alteromonas</taxon>
    </lineage>
</organism>
<evidence type="ECO:0000313" key="2">
    <source>
        <dbReference type="Proteomes" id="UP000470213"/>
    </source>
</evidence>
<gene>
    <name evidence="1" type="ORF">GTH32_18130</name>
</gene>
<sequence length="239" mass="26785">MEELSCNWTPQLIVEVIKSIVWPVTVLLIGLKFRTVFFDSISNFFSTNTVSELSASTSGLSAKFVAAKQSIGSKKSSGASSVSLPENMSLESIAKRHEHNRTDFSEETFKAIKTHLSALALSPEEEVEILAKEASLLQSAIRYFDINKVLFRSQLNLFFSMKSNSGYASKDDIQSHFLEVKKSVENAYTDWDWIKYMSYPVSDGLLSDERDGYKLTTLGSSYVSFMSRNPQLVDELSPL</sequence>
<dbReference type="RefSeq" id="WP_163088432.1">
    <property type="nucleotide sequence ID" value="NZ_JAAAWN010000038.1"/>
</dbReference>
<protein>
    <submittedName>
        <fullName evidence="1">Uncharacterized protein</fullName>
    </submittedName>
</protein>
<proteinExistence type="predicted"/>
<name>A0A7X5RN11_9ALTE</name>
<dbReference type="AlphaFoldDB" id="A0A7X5RN11"/>
<comment type="caution">
    <text evidence="1">The sequence shown here is derived from an EMBL/GenBank/DDBJ whole genome shotgun (WGS) entry which is preliminary data.</text>
</comment>
<dbReference type="Proteomes" id="UP000470213">
    <property type="component" value="Unassembled WGS sequence"/>
</dbReference>